<organism evidence="2 3">
    <name type="scientific">Trifolium medium</name>
    <dbReference type="NCBI Taxonomy" id="97028"/>
    <lineage>
        <taxon>Eukaryota</taxon>
        <taxon>Viridiplantae</taxon>
        <taxon>Streptophyta</taxon>
        <taxon>Embryophyta</taxon>
        <taxon>Tracheophyta</taxon>
        <taxon>Spermatophyta</taxon>
        <taxon>Magnoliopsida</taxon>
        <taxon>eudicotyledons</taxon>
        <taxon>Gunneridae</taxon>
        <taxon>Pentapetalae</taxon>
        <taxon>rosids</taxon>
        <taxon>fabids</taxon>
        <taxon>Fabales</taxon>
        <taxon>Fabaceae</taxon>
        <taxon>Papilionoideae</taxon>
        <taxon>50 kb inversion clade</taxon>
        <taxon>NPAAA clade</taxon>
        <taxon>Hologalegina</taxon>
        <taxon>IRL clade</taxon>
        <taxon>Trifolieae</taxon>
        <taxon>Trifolium</taxon>
    </lineage>
</organism>
<proteinExistence type="predicted"/>
<dbReference type="AlphaFoldDB" id="A0A392LYW5"/>
<dbReference type="Pfam" id="PF00646">
    <property type="entry name" value="F-box"/>
    <property type="match status" value="1"/>
</dbReference>
<dbReference type="InterPro" id="IPR051304">
    <property type="entry name" value="SCF_F-box_domain"/>
</dbReference>
<evidence type="ECO:0000313" key="3">
    <source>
        <dbReference type="Proteomes" id="UP000265520"/>
    </source>
</evidence>
<accession>A0A392LYW5</accession>
<keyword evidence="3" id="KW-1185">Reference proteome</keyword>
<dbReference type="PANTHER" id="PTHR47123:SF15">
    <property type="entry name" value="F-BOX PROTEIN SKIP23"/>
    <property type="match status" value="1"/>
</dbReference>
<dbReference type="InterPro" id="IPR001810">
    <property type="entry name" value="F-box_dom"/>
</dbReference>
<feature type="domain" description="F-box" evidence="1">
    <location>
        <begin position="7"/>
        <end position="49"/>
    </location>
</feature>
<gene>
    <name evidence="2" type="ORF">A2U01_0000955</name>
</gene>
<dbReference type="Proteomes" id="UP000265520">
    <property type="component" value="Unassembled WGS sequence"/>
</dbReference>
<name>A0A392LYW5_9FABA</name>
<dbReference type="SMART" id="SM00256">
    <property type="entry name" value="FBOX"/>
    <property type="match status" value="1"/>
</dbReference>
<comment type="caution">
    <text evidence="2">The sequence shown here is derived from an EMBL/GenBank/DDBJ whole genome shotgun (WGS) entry which is preliminary data.</text>
</comment>
<evidence type="ECO:0000259" key="1">
    <source>
        <dbReference type="SMART" id="SM00256"/>
    </source>
</evidence>
<dbReference type="PANTHER" id="PTHR47123">
    <property type="entry name" value="F-BOX PROTEIN SKIP23"/>
    <property type="match status" value="1"/>
</dbReference>
<dbReference type="InterPro" id="IPR036047">
    <property type="entry name" value="F-box-like_dom_sf"/>
</dbReference>
<sequence length="100" mass="11812">MADWSQLPNDLLHKICLKLNNSELYLLRFRSVCSSWRRASVQNCHHNHLPSELPQFLHSDKINGVRRLSKQNIFLIKPPATLTSRHHHRPWLIRIGPDVY</sequence>
<protein>
    <submittedName>
        <fullName evidence="2">F-box protein</fullName>
    </submittedName>
</protein>
<reference evidence="2 3" key="1">
    <citation type="journal article" date="2018" name="Front. Plant Sci.">
        <title>Red Clover (Trifolium pratense) and Zigzag Clover (T. medium) - A Picture of Genomic Similarities and Differences.</title>
        <authorList>
            <person name="Dluhosova J."/>
            <person name="Istvanek J."/>
            <person name="Nedelnik J."/>
            <person name="Repkova J."/>
        </authorList>
    </citation>
    <scope>NUCLEOTIDE SEQUENCE [LARGE SCALE GENOMIC DNA]</scope>
    <source>
        <strain evidence="3">cv. 10/8</strain>
        <tissue evidence="2">Leaf</tissue>
    </source>
</reference>
<evidence type="ECO:0000313" key="2">
    <source>
        <dbReference type="EMBL" id="MCH80191.1"/>
    </source>
</evidence>
<dbReference type="EMBL" id="LXQA010000780">
    <property type="protein sequence ID" value="MCH80191.1"/>
    <property type="molecule type" value="Genomic_DNA"/>
</dbReference>
<dbReference type="Gene3D" id="1.20.1280.50">
    <property type="match status" value="1"/>
</dbReference>
<dbReference type="SUPFAM" id="SSF81383">
    <property type="entry name" value="F-box domain"/>
    <property type="match status" value="1"/>
</dbReference>
<feature type="non-terminal residue" evidence="2">
    <location>
        <position position="100"/>
    </location>
</feature>